<comment type="caution">
    <text evidence="3">The sequence shown here is derived from an EMBL/GenBank/DDBJ whole genome shotgun (WGS) entry which is preliminary data.</text>
</comment>
<evidence type="ECO:0000313" key="3">
    <source>
        <dbReference type="EMBL" id="MCA9756199.1"/>
    </source>
</evidence>
<sequence>MRSVRPSVLPILVPIVLALLAVGGTAFLGDGAYAQEARVAFVDSEKIVDGYNRINEVRASYQADVKAWNDEAQGRKREIDLLESELEKQGPGLSDEKLREKEQDYQKKVSEYESFVQSIWGPNGLVVQRNEEVLRPVIKRIQTIVGEIAEERGLNLILDAADGNILYADPSLDLTAEVIQRLNGTDQ</sequence>
<dbReference type="SUPFAM" id="SSF111384">
    <property type="entry name" value="OmpH-like"/>
    <property type="match status" value="1"/>
</dbReference>
<evidence type="ECO:0000256" key="1">
    <source>
        <dbReference type="ARBA" id="ARBA00009091"/>
    </source>
</evidence>
<keyword evidence="2" id="KW-0732">Signal</keyword>
<dbReference type="Gene3D" id="3.30.910.20">
    <property type="entry name" value="Skp domain"/>
    <property type="match status" value="1"/>
</dbReference>
<protein>
    <submittedName>
        <fullName evidence="3">OmpH family outer membrane protein</fullName>
    </submittedName>
</protein>
<dbReference type="PANTHER" id="PTHR35089:SF1">
    <property type="entry name" value="CHAPERONE PROTEIN SKP"/>
    <property type="match status" value="1"/>
</dbReference>
<accession>A0A956SEC9</accession>
<comment type="similarity">
    <text evidence="1">Belongs to the Skp family.</text>
</comment>
<evidence type="ECO:0000256" key="2">
    <source>
        <dbReference type="ARBA" id="ARBA00022729"/>
    </source>
</evidence>
<dbReference type="PANTHER" id="PTHR35089">
    <property type="entry name" value="CHAPERONE PROTEIN SKP"/>
    <property type="match status" value="1"/>
</dbReference>
<dbReference type="AlphaFoldDB" id="A0A956SEC9"/>
<reference evidence="3" key="2">
    <citation type="journal article" date="2021" name="Microbiome">
        <title>Successional dynamics and alternative stable states in a saline activated sludge microbial community over 9 years.</title>
        <authorList>
            <person name="Wang Y."/>
            <person name="Ye J."/>
            <person name="Ju F."/>
            <person name="Liu L."/>
            <person name="Boyd J.A."/>
            <person name="Deng Y."/>
            <person name="Parks D.H."/>
            <person name="Jiang X."/>
            <person name="Yin X."/>
            <person name="Woodcroft B.J."/>
            <person name="Tyson G.W."/>
            <person name="Hugenholtz P."/>
            <person name="Polz M.F."/>
            <person name="Zhang T."/>
        </authorList>
    </citation>
    <scope>NUCLEOTIDE SEQUENCE</scope>
    <source>
        <strain evidence="3">HKST-UBA02</strain>
    </source>
</reference>
<gene>
    <name evidence="3" type="ORF">KDA27_10375</name>
</gene>
<name>A0A956SEC9_UNCEI</name>
<dbReference type="SMART" id="SM00935">
    <property type="entry name" value="OmpH"/>
    <property type="match status" value="1"/>
</dbReference>
<dbReference type="Pfam" id="PF03938">
    <property type="entry name" value="OmpH"/>
    <property type="match status" value="1"/>
</dbReference>
<proteinExistence type="inferred from homology"/>
<dbReference type="EMBL" id="JAGQHS010000045">
    <property type="protein sequence ID" value="MCA9756199.1"/>
    <property type="molecule type" value="Genomic_DNA"/>
</dbReference>
<dbReference type="GO" id="GO:0051082">
    <property type="term" value="F:unfolded protein binding"/>
    <property type="evidence" value="ECO:0007669"/>
    <property type="project" value="InterPro"/>
</dbReference>
<dbReference type="InterPro" id="IPR005632">
    <property type="entry name" value="Chaperone_Skp"/>
</dbReference>
<dbReference type="Proteomes" id="UP000739538">
    <property type="component" value="Unassembled WGS sequence"/>
</dbReference>
<evidence type="ECO:0000313" key="4">
    <source>
        <dbReference type="Proteomes" id="UP000739538"/>
    </source>
</evidence>
<dbReference type="GO" id="GO:0050821">
    <property type="term" value="P:protein stabilization"/>
    <property type="evidence" value="ECO:0007669"/>
    <property type="project" value="TreeGrafter"/>
</dbReference>
<dbReference type="InterPro" id="IPR024930">
    <property type="entry name" value="Skp_dom_sf"/>
</dbReference>
<reference evidence="3" key="1">
    <citation type="submission" date="2020-04" db="EMBL/GenBank/DDBJ databases">
        <authorList>
            <person name="Zhang T."/>
        </authorList>
    </citation>
    <scope>NUCLEOTIDE SEQUENCE</scope>
    <source>
        <strain evidence="3">HKST-UBA02</strain>
    </source>
</reference>
<organism evidence="3 4">
    <name type="scientific">Eiseniibacteriota bacterium</name>
    <dbReference type="NCBI Taxonomy" id="2212470"/>
    <lineage>
        <taxon>Bacteria</taxon>
        <taxon>Candidatus Eiseniibacteriota</taxon>
    </lineage>
</organism>
<dbReference type="GO" id="GO:0005829">
    <property type="term" value="C:cytosol"/>
    <property type="evidence" value="ECO:0007669"/>
    <property type="project" value="TreeGrafter"/>
</dbReference>